<proteinExistence type="predicted"/>
<protein>
    <submittedName>
        <fullName evidence="2">Uncharacterized protein</fullName>
    </submittedName>
</protein>
<dbReference type="RefSeq" id="XP_018656118.1">
    <property type="nucleotide sequence ID" value="XM_018810669.1"/>
</dbReference>
<dbReference type="STRING" id="398673.A0A0W7V9K5"/>
<dbReference type="Proteomes" id="UP000054821">
    <property type="component" value="Unassembled WGS sequence"/>
</dbReference>
<evidence type="ECO:0000256" key="1">
    <source>
        <dbReference type="SAM" id="SignalP"/>
    </source>
</evidence>
<gene>
    <name evidence="3" type="ORF">TGAM01_v202889</name>
    <name evidence="2" type="ORF">TGAMA5MH_03475</name>
</gene>
<evidence type="ECO:0000313" key="5">
    <source>
        <dbReference type="Proteomes" id="UP000236546"/>
    </source>
</evidence>
<dbReference type="Proteomes" id="UP000236546">
    <property type="component" value="Unassembled WGS sequence"/>
</dbReference>
<feature type="chain" id="PRO_5014528103" evidence="1">
    <location>
        <begin position="21"/>
        <end position="114"/>
    </location>
</feature>
<keyword evidence="1" id="KW-0732">Signal</keyword>
<accession>A0A0W7V9K5</accession>
<dbReference type="EMBL" id="JPDN02000007">
    <property type="protein sequence ID" value="PON28395.1"/>
    <property type="molecule type" value="Genomic_DNA"/>
</dbReference>
<dbReference type="EMBL" id="MTYH01000028">
    <property type="protein sequence ID" value="PNP44668.1"/>
    <property type="molecule type" value="Genomic_DNA"/>
</dbReference>
<comment type="caution">
    <text evidence="2">The sequence shown here is derived from an EMBL/GenBank/DDBJ whole genome shotgun (WGS) entry which is preliminary data.</text>
</comment>
<evidence type="ECO:0000313" key="3">
    <source>
        <dbReference type="EMBL" id="PON28395.1"/>
    </source>
</evidence>
<reference evidence="2 5" key="2">
    <citation type="submission" date="2017-02" db="EMBL/GenBank/DDBJ databases">
        <title>Genomes of Trichoderma spp. with biocontrol activity.</title>
        <authorList>
            <person name="Gardiner D."/>
            <person name="Kazan K."/>
            <person name="Vos C."/>
            <person name="Harvey P."/>
        </authorList>
    </citation>
    <scope>NUCLEOTIDE SEQUENCE [LARGE SCALE GENOMIC DNA]</scope>
    <source>
        <strain evidence="2 5">A5MH</strain>
    </source>
</reference>
<feature type="signal peptide" evidence="1">
    <location>
        <begin position="1"/>
        <end position="20"/>
    </location>
</feature>
<dbReference type="GeneID" id="29990752"/>
<name>A0A0W7V9K5_9HYPO</name>
<organism evidence="2 5">
    <name type="scientific">Trichoderma gamsii</name>
    <dbReference type="NCBI Taxonomy" id="398673"/>
    <lineage>
        <taxon>Eukaryota</taxon>
        <taxon>Fungi</taxon>
        <taxon>Dikarya</taxon>
        <taxon>Ascomycota</taxon>
        <taxon>Pezizomycotina</taxon>
        <taxon>Sordariomycetes</taxon>
        <taxon>Hypocreomycetidae</taxon>
        <taxon>Hypocreales</taxon>
        <taxon>Hypocreaceae</taxon>
        <taxon>Trichoderma</taxon>
    </lineage>
</organism>
<reference evidence="3" key="3">
    <citation type="submission" date="2017-08" db="EMBL/GenBank/DDBJ databases">
        <title>Trichoderma gamsii strain T6085, whole genome shotgun sequencing project.</title>
        <authorList>
            <person name="Baroncelli R."/>
        </authorList>
    </citation>
    <scope>NUCLEOTIDE SEQUENCE</scope>
    <source>
        <strain evidence="3">T6085</strain>
    </source>
</reference>
<evidence type="ECO:0000313" key="4">
    <source>
        <dbReference type="Proteomes" id="UP000054821"/>
    </source>
</evidence>
<evidence type="ECO:0000313" key="2">
    <source>
        <dbReference type="EMBL" id="PNP44668.1"/>
    </source>
</evidence>
<dbReference type="AlphaFoldDB" id="A0A0W7V9K5"/>
<reference evidence="3 4" key="1">
    <citation type="journal article" date="2016" name="Genome Announc.">
        <title>Draft Whole-Genome Sequence of Trichoderma gamsii T6085, a Promising Biocontrol Agent of Fusarium Head Blight on Wheat.</title>
        <authorList>
            <person name="Baroncelli R."/>
            <person name="Zapparata A."/>
            <person name="Piaggeschi G."/>
            <person name="Sarrocco S."/>
            <person name="Vannacci G."/>
        </authorList>
    </citation>
    <scope>NUCLEOTIDE SEQUENCE [LARGE SCALE GENOMIC DNA]</scope>
    <source>
        <strain evidence="3 4">T6085</strain>
    </source>
</reference>
<sequence>MQFSTTISLLAALTASVASAAQMQINYYSDVCSSYEGQVGVTWATNIYNGPNNCYNYHFGNYANIANCNTGNGCRCNFYNSDNCQNYSGYTASGTGNCVPVSNARSFECWYGSN</sequence>
<dbReference type="OrthoDB" id="4887973at2759"/>
<keyword evidence="4" id="KW-1185">Reference proteome</keyword>